<dbReference type="Gene3D" id="3.40.50.11440">
    <property type="match status" value="1"/>
</dbReference>
<evidence type="ECO:0000313" key="2">
    <source>
        <dbReference type="EMBL" id="SVE42214.1"/>
    </source>
</evidence>
<dbReference type="Pfam" id="PF09861">
    <property type="entry name" value="Lar_N"/>
    <property type="match status" value="1"/>
</dbReference>
<dbReference type="InterPro" id="IPR018657">
    <property type="entry name" value="LarA-like_N"/>
</dbReference>
<gene>
    <name evidence="2" type="ORF">METZ01_LOCUS495068</name>
</gene>
<feature type="non-terminal residue" evidence="2">
    <location>
        <position position="105"/>
    </location>
</feature>
<proteinExistence type="predicted"/>
<accession>A0A383DCZ5</accession>
<organism evidence="2">
    <name type="scientific">marine metagenome</name>
    <dbReference type="NCBI Taxonomy" id="408172"/>
    <lineage>
        <taxon>unclassified sequences</taxon>
        <taxon>metagenomes</taxon>
        <taxon>ecological metagenomes</taxon>
    </lineage>
</organism>
<evidence type="ECO:0000259" key="1">
    <source>
        <dbReference type="Pfam" id="PF09861"/>
    </source>
</evidence>
<dbReference type="EMBL" id="UINC01216182">
    <property type="protein sequence ID" value="SVE42214.1"/>
    <property type="molecule type" value="Genomic_DNA"/>
</dbReference>
<protein>
    <recommendedName>
        <fullName evidence="1">LarA-like N-terminal domain-containing protein</fullName>
    </recommendedName>
</protein>
<name>A0A383DCZ5_9ZZZZ</name>
<dbReference type="GO" id="GO:0050043">
    <property type="term" value="F:lactate racemase activity"/>
    <property type="evidence" value="ECO:0007669"/>
    <property type="project" value="InterPro"/>
</dbReference>
<reference evidence="2" key="1">
    <citation type="submission" date="2018-05" db="EMBL/GenBank/DDBJ databases">
        <authorList>
            <person name="Lanie J.A."/>
            <person name="Ng W.-L."/>
            <person name="Kazmierczak K.M."/>
            <person name="Andrzejewski T.M."/>
            <person name="Davidsen T.M."/>
            <person name="Wayne K.J."/>
            <person name="Tettelin H."/>
            <person name="Glass J.I."/>
            <person name="Rusch D."/>
            <person name="Podicherti R."/>
            <person name="Tsui H.-C.T."/>
            <person name="Winkler M.E."/>
        </authorList>
    </citation>
    <scope>NUCLEOTIDE SEQUENCE</scope>
</reference>
<dbReference type="AlphaFoldDB" id="A0A383DCZ5"/>
<feature type="domain" description="LarA-like N-terminal" evidence="1">
    <location>
        <begin position="21"/>
        <end position="83"/>
    </location>
</feature>
<sequence length="105" mass="11459">MISQIADNSSPLTNEQVNKVVAQSLPAAEYAGKKVLLIVPDATRTAPIGQLFKAIHAQICDSAAKLDVMIALGTHHAMSEEAIYERLEITPEDRRGQYADVTFHN</sequence>